<protein>
    <submittedName>
        <fullName evidence="1">Uncharacterized protein</fullName>
    </submittedName>
</protein>
<gene>
    <name evidence="1" type="ordered locus">Alvin_2025</name>
</gene>
<sequence>MLVMALLAKALLAYRPLGLRFPRLFSFVHPLIPSRRTSQDSRFGAALMPALFRQPTLSVWTVISGGQLSRALTTEVPAPTEV</sequence>
<evidence type="ECO:0000313" key="1">
    <source>
        <dbReference type="EMBL" id="ADC62949.1"/>
    </source>
</evidence>
<dbReference type="KEGG" id="alv:Alvin_2025"/>
<evidence type="ECO:0000313" key="2">
    <source>
        <dbReference type="Proteomes" id="UP000001441"/>
    </source>
</evidence>
<dbReference type="EMBL" id="CP001896">
    <property type="protein sequence ID" value="ADC62949.1"/>
    <property type="molecule type" value="Genomic_DNA"/>
</dbReference>
<proteinExistence type="predicted"/>
<dbReference type="AlphaFoldDB" id="D3RV17"/>
<organism evidence="1 2">
    <name type="scientific">Allochromatium vinosum (strain ATCC 17899 / DSM 180 / NBRC 103801 / NCIMB 10441 / D)</name>
    <name type="common">Chromatium vinosum</name>
    <dbReference type="NCBI Taxonomy" id="572477"/>
    <lineage>
        <taxon>Bacteria</taxon>
        <taxon>Pseudomonadati</taxon>
        <taxon>Pseudomonadota</taxon>
        <taxon>Gammaproteobacteria</taxon>
        <taxon>Chromatiales</taxon>
        <taxon>Chromatiaceae</taxon>
        <taxon>Allochromatium</taxon>
    </lineage>
</organism>
<dbReference type="HOGENOM" id="CLU_2550853_0_0_6"/>
<keyword evidence="2" id="KW-1185">Reference proteome</keyword>
<reference evidence="1 2" key="1">
    <citation type="journal article" date="2011" name="Stand. Genomic Sci.">
        <title>Complete genome sequence of Allochromatium vinosum DSM 180(T).</title>
        <authorList>
            <person name="Weissgerber T."/>
            <person name="Zigann R."/>
            <person name="Bruce D."/>
            <person name="Chang Y.J."/>
            <person name="Detter J.C."/>
            <person name="Han C."/>
            <person name="Hauser L."/>
            <person name="Jeffries C.D."/>
            <person name="Land M."/>
            <person name="Munk A.C."/>
            <person name="Tapia R."/>
            <person name="Dahl C."/>
        </authorList>
    </citation>
    <scope>NUCLEOTIDE SEQUENCE [LARGE SCALE GENOMIC DNA]</scope>
    <source>
        <strain evidence="2">ATCC 17899 / DSM 180 / NBRC 103801 / NCIMB 10441 / D</strain>
    </source>
</reference>
<name>D3RV17_ALLVD</name>
<accession>D3RV17</accession>
<dbReference type="Proteomes" id="UP000001441">
    <property type="component" value="Chromosome"/>
</dbReference>